<keyword evidence="3" id="KW-0997">Cell inner membrane</keyword>
<evidence type="ECO:0000256" key="7">
    <source>
        <dbReference type="SAM" id="Phobius"/>
    </source>
</evidence>
<evidence type="ECO:0000256" key="6">
    <source>
        <dbReference type="ARBA" id="ARBA00023136"/>
    </source>
</evidence>
<keyword evidence="10" id="KW-1185">Reference proteome</keyword>
<feature type="transmembrane region" description="Helical" evidence="7">
    <location>
        <begin position="234"/>
        <end position="256"/>
    </location>
</feature>
<evidence type="ECO:0000256" key="5">
    <source>
        <dbReference type="ARBA" id="ARBA00022989"/>
    </source>
</evidence>
<comment type="caution">
    <text evidence="9">The sequence shown here is derived from an EMBL/GenBank/DDBJ whole genome shotgun (WGS) entry which is preliminary data.</text>
</comment>
<evidence type="ECO:0000256" key="3">
    <source>
        <dbReference type="ARBA" id="ARBA00022519"/>
    </source>
</evidence>
<feature type="transmembrane region" description="Helical" evidence="7">
    <location>
        <begin position="198"/>
        <end position="222"/>
    </location>
</feature>
<dbReference type="InterPro" id="IPR010656">
    <property type="entry name" value="DctM"/>
</dbReference>
<dbReference type="Pfam" id="PF06808">
    <property type="entry name" value="DctM"/>
    <property type="match status" value="1"/>
</dbReference>
<dbReference type="InterPro" id="IPR004681">
    <property type="entry name" value="TRAP_DctM"/>
</dbReference>
<feature type="transmembrane region" description="Helical" evidence="7">
    <location>
        <begin position="114"/>
        <end position="133"/>
    </location>
</feature>
<keyword evidence="6 7" id="KW-0472">Membrane</keyword>
<dbReference type="PANTHER" id="PTHR33362:SF5">
    <property type="entry name" value="C4-DICARBOXYLATE TRAP TRANSPORTER LARGE PERMEASE PROTEIN DCTM"/>
    <property type="match status" value="1"/>
</dbReference>
<dbReference type="Proteomes" id="UP001500653">
    <property type="component" value="Unassembled WGS sequence"/>
</dbReference>
<keyword evidence="4 7" id="KW-0812">Transmembrane</keyword>
<comment type="subcellular location">
    <subcellularLocation>
        <location evidence="1">Cell inner membrane</location>
        <topology evidence="1">Multi-pass membrane protein</topology>
    </subcellularLocation>
</comment>
<feature type="domain" description="TRAP C4-dicarboxylate transport system permease DctM subunit" evidence="8">
    <location>
        <begin position="68"/>
        <end position="495"/>
    </location>
</feature>
<feature type="transmembrane region" description="Helical" evidence="7">
    <location>
        <begin position="65"/>
        <end position="94"/>
    </location>
</feature>
<dbReference type="RefSeq" id="WP_253864648.1">
    <property type="nucleotide sequence ID" value="NZ_BAAALN010000011.1"/>
</dbReference>
<evidence type="ECO:0000313" key="10">
    <source>
        <dbReference type="Proteomes" id="UP001500653"/>
    </source>
</evidence>
<sequence length="509" mass="51678">MPESTGAAGVDETSAAAAAHDGEGAHPAGTATFGAVWLTRVLVGLTALACLVVVFGPFTRESVGAAAIVLMLLLIAVRVPIGIALAAPGVLGLFGLHGPRAMETVLSRLPYETVASWEFSVIPMFVFMGLLLWKSGVTERLYSSARALVGRLPGGLAIGTTGAGAGLAAVSGSTVGSIQALARIGVPEMLRSGYDKRLAVGSVIMAGLPGQIIPPSVFLVIYAGLAQVPVGPQLMAGIVPGAALALCFALTIVVLCTAKRDLVARSGTGGDAAPASAAEKGRALLAMWPLPVLVAMVLGGMYTGLVTVTEAGAAGALAALLLAFGYAGSGRRLATIAAAATETLKSLGTVFFLFVGAMALSQLLAVSGIGPGFADWVVSAELGRVEFLLVVIVAYLVLGTFMDPLSILLLTVPLLMPVLAGLGISPLWFGVFVVILAETAIVTPPVGVLAFIVHGIVKDPAVNLGHRITIGDIFRGIGWFLPAIVVLCLVLIAAPGIATMLPEQMIATE</sequence>
<feature type="transmembrane region" description="Helical" evidence="7">
    <location>
        <begin position="37"/>
        <end position="58"/>
    </location>
</feature>
<accession>A0ABP4H4V5</accession>
<feature type="transmembrane region" description="Helical" evidence="7">
    <location>
        <begin position="430"/>
        <end position="457"/>
    </location>
</feature>
<feature type="transmembrane region" description="Helical" evidence="7">
    <location>
        <begin position="376"/>
        <end position="398"/>
    </location>
</feature>
<evidence type="ECO:0000313" key="9">
    <source>
        <dbReference type="EMBL" id="GAA1245313.1"/>
    </source>
</evidence>
<gene>
    <name evidence="9" type="ORF">GCM10009676_34020</name>
</gene>
<protein>
    <submittedName>
        <fullName evidence="9">TRAP transporter large permease</fullName>
    </submittedName>
</protein>
<evidence type="ECO:0000256" key="1">
    <source>
        <dbReference type="ARBA" id="ARBA00004429"/>
    </source>
</evidence>
<feature type="transmembrane region" description="Helical" evidence="7">
    <location>
        <begin position="477"/>
        <end position="501"/>
    </location>
</feature>
<keyword evidence="5 7" id="KW-1133">Transmembrane helix</keyword>
<proteinExistence type="predicted"/>
<feature type="transmembrane region" description="Helical" evidence="7">
    <location>
        <begin position="283"/>
        <end position="305"/>
    </location>
</feature>
<reference evidence="10" key="1">
    <citation type="journal article" date="2019" name="Int. J. Syst. Evol. Microbiol.">
        <title>The Global Catalogue of Microorganisms (GCM) 10K type strain sequencing project: providing services to taxonomists for standard genome sequencing and annotation.</title>
        <authorList>
            <consortium name="The Broad Institute Genomics Platform"/>
            <consortium name="The Broad Institute Genome Sequencing Center for Infectious Disease"/>
            <person name="Wu L."/>
            <person name="Ma J."/>
        </authorList>
    </citation>
    <scope>NUCLEOTIDE SEQUENCE [LARGE SCALE GENOMIC DNA]</scope>
    <source>
        <strain evidence="10">JCM 13023</strain>
    </source>
</reference>
<organism evidence="9 10">
    <name type="scientific">Prauserella halophila</name>
    <dbReference type="NCBI Taxonomy" id="185641"/>
    <lineage>
        <taxon>Bacteria</taxon>
        <taxon>Bacillati</taxon>
        <taxon>Actinomycetota</taxon>
        <taxon>Actinomycetes</taxon>
        <taxon>Pseudonocardiales</taxon>
        <taxon>Pseudonocardiaceae</taxon>
        <taxon>Prauserella</taxon>
    </lineage>
</organism>
<dbReference type="EMBL" id="BAAALN010000011">
    <property type="protein sequence ID" value="GAA1245313.1"/>
    <property type="molecule type" value="Genomic_DNA"/>
</dbReference>
<keyword evidence="2" id="KW-1003">Cell membrane</keyword>
<name>A0ABP4H4V5_9PSEU</name>
<evidence type="ECO:0000256" key="4">
    <source>
        <dbReference type="ARBA" id="ARBA00022692"/>
    </source>
</evidence>
<evidence type="ECO:0000256" key="2">
    <source>
        <dbReference type="ARBA" id="ARBA00022475"/>
    </source>
</evidence>
<dbReference type="PANTHER" id="PTHR33362">
    <property type="entry name" value="SIALIC ACID TRAP TRANSPORTER PERMEASE PROTEIN SIAT-RELATED"/>
    <property type="match status" value="1"/>
</dbReference>
<feature type="transmembrane region" description="Helical" evidence="7">
    <location>
        <begin position="350"/>
        <end position="370"/>
    </location>
</feature>
<feature type="transmembrane region" description="Helical" evidence="7">
    <location>
        <begin position="311"/>
        <end position="329"/>
    </location>
</feature>
<evidence type="ECO:0000259" key="8">
    <source>
        <dbReference type="Pfam" id="PF06808"/>
    </source>
</evidence>